<gene>
    <name evidence="8" type="ORF">JQX08_11275</name>
</gene>
<dbReference type="Pfam" id="PF03865">
    <property type="entry name" value="ShlB"/>
    <property type="match status" value="1"/>
</dbReference>
<dbReference type="Pfam" id="PF08479">
    <property type="entry name" value="POTRA_2"/>
    <property type="match status" value="1"/>
</dbReference>
<sequence>MNAFSVKHPWAWLLAAALSVSALPASLLAAERGALDPGRVTVPDDLGQRSSPSRMPGSLEIEATRVTPGDEQLYEEPRMQEPKPGVATPFQVNKIHLVGVTRYPAGTFQPLLAGLERRKVTLAEINAVAEQITQRYRQDGYLLVRSFVPAQQVTDGQLTLKVIEGRVNAVKVNGKSNRRIEGYAENIRKEAPVKGATLERNLLLINDLSGYDARGSLTASPELEGTDLAVDTELRKVEGFVGFDNRDSRYFGPWQMYGGVGINDPLGLGDHLSIRAGRSVEGNKMQFYEGQYELPLGNQGTVLELLGQHNDGHADTFSFLNANSSGDTLAARIIHPWIRSRAETLKTSLAFTWFNGESEYLDDPHLPPSTSDKIRALRLGASYDWTDRHGGRNLFKAELSKGLDVMGASKENRLNPSRLEGETDFSKLQVDAQRIQDLSGLLEGLNLYMAVSAQTSFGQPLLAPEQFGVGGSHFGRGYDPSEITGDSGAAGKVELQYNRVHALNGYAVPTQYYGYWDIGKVWSEEPSFIDSESLASAGFGVHLQVAKDMFLSPELAFPLTRTVSAEEQDGQNGKEPRFYINFLKLF</sequence>
<accession>A0ABS2IDW3</accession>
<name>A0ABS2IDW3_9GAMM</name>
<evidence type="ECO:0000259" key="7">
    <source>
        <dbReference type="Pfam" id="PF08479"/>
    </source>
</evidence>
<feature type="domain" description="Polypeptide-transport-associated ShlB-type" evidence="7">
    <location>
        <begin position="90"/>
        <end position="165"/>
    </location>
</feature>
<evidence type="ECO:0000313" key="9">
    <source>
        <dbReference type="Proteomes" id="UP000717995"/>
    </source>
</evidence>
<feature type="signal peptide" evidence="5">
    <location>
        <begin position="1"/>
        <end position="29"/>
    </location>
</feature>
<dbReference type="InterPro" id="IPR005565">
    <property type="entry name" value="Hemolysn_activator_HlyB_C"/>
</dbReference>
<dbReference type="InterPro" id="IPR051544">
    <property type="entry name" value="TPS_OM_transporter"/>
</dbReference>
<feature type="domain" description="Haemolysin activator HlyB C-terminal" evidence="6">
    <location>
        <begin position="235"/>
        <end position="542"/>
    </location>
</feature>
<evidence type="ECO:0000259" key="6">
    <source>
        <dbReference type="Pfam" id="PF03865"/>
    </source>
</evidence>
<proteinExistence type="predicted"/>
<dbReference type="PANTHER" id="PTHR34597:SF6">
    <property type="entry name" value="BLR6126 PROTEIN"/>
    <property type="match status" value="1"/>
</dbReference>
<dbReference type="Gene3D" id="2.40.160.50">
    <property type="entry name" value="membrane protein fhac: a member of the omp85/tpsb transporter family"/>
    <property type="match status" value="1"/>
</dbReference>
<dbReference type="PANTHER" id="PTHR34597">
    <property type="entry name" value="SLR1661 PROTEIN"/>
    <property type="match status" value="1"/>
</dbReference>
<keyword evidence="1" id="KW-1134">Transmembrane beta strand</keyword>
<dbReference type="EMBL" id="JAFEUP010000003">
    <property type="protein sequence ID" value="MBM7061286.1"/>
    <property type="molecule type" value="Genomic_DNA"/>
</dbReference>
<keyword evidence="3" id="KW-0998">Cell outer membrane</keyword>
<keyword evidence="2" id="KW-0812">Transmembrane</keyword>
<dbReference type="RefSeq" id="WP_205348475.1">
    <property type="nucleotide sequence ID" value="NZ_JAFEUP010000003.1"/>
</dbReference>
<protein>
    <submittedName>
        <fullName evidence="8">ShlB/FhaC/HecB family hemolysin secretion/activation protein</fullName>
    </submittedName>
</protein>
<dbReference type="Proteomes" id="UP000717995">
    <property type="component" value="Unassembled WGS sequence"/>
</dbReference>
<organism evidence="8 9">
    <name type="scientific">Zestomonas insulae</name>
    <dbReference type="NCBI Taxonomy" id="2809017"/>
    <lineage>
        <taxon>Bacteria</taxon>
        <taxon>Pseudomonadati</taxon>
        <taxon>Pseudomonadota</taxon>
        <taxon>Gammaproteobacteria</taxon>
        <taxon>Pseudomonadales</taxon>
        <taxon>Pseudomonadaceae</taxon>
        <taxon>Zestomonas</taxon>
    </lineage>
</organism>
<evidence type="ECO:0000256" key="3">
    <source>
        <dbReference type="ARBA" id="ARBA00023237"/>
    </source>
</evidence>
<keyword evidence="5" id="KW-0732">Signal</keyword>
<feature type="region of interest" description="Disordered" evidence="4">
    <location>
        <begin position="38"/>
        <end position="57"/>
    </location>
</feature>
<evidence type="ECO:0000256" key="4">
    <source>
        <dbReference type="SAM" id="MobiDB-lite"/>
    </source>
</evidence>
<evidence type="ECO:0000256" key="1">
    <source>
        <dbReference type="ARBA" id="ARBA00022452"/>
    </source>
</evidence>
<reference evidence="8 9" key="1">
    <citation type="submission" date="2021-02" db="EMBL/GenBank/DDBJ databases">
        <authorList>
            <person name="Lee D.-H."/>
        </authorList>
    </citation>
    <scope>NUCLEOTIDE SEQUENCE [LARGE SCALE GENOMIC DNA]</scope>
    <source>
        <strain evidence="8 9">UL073</strain>
    </source>
</reference>
<dbReference type="InterPro" id="IPR013686">
    <property type="entry name" value="Polypept-transport_assoc_ShlB"/>
</dbReference>
<feature type="chain" id="PRO_5047132269" evidence="5">
    <location>
        <begin position="30"/>
        <end position="586"/>
    </location>
</feature>
<evidence type="ECO:0000256" key="2">
    <source>
        <dbReference type="ARBA" id="ARBA00022692"/>
    </source>
</evidence>
<comment type="caution">
    <text evidence="8">The sequence shown here is derived from an EMBL/GenBank/DDBJ whole genome shotgun (WGS) entry which is preliminary data.</text>
</comment>
<keyword evidence="9" id="KW-1185">Reference proteome</keyword>
<evidence type="ECO:0000256" key="5">
    <source>
        <dbReference type="SAM" id="SignalP"/>
    </source>
</evidence>
<dbReference type="Gene3D" id="3.10.20.310">
    <property type="entry name" value="membrane protein fhac"/>
    <property type="match status" value="1"/>
</dbReference>
<evidence type="ECO:0000313" key="8">
    <source>
        <dbReference type="EMBL" id="MBM7061286.1"/>
    </source>
</evidence>
<keyword evidence="1" id="KW-0472">Membrane</keyword>